<dbReference type="OrthoDB" id="428307at2"/>
<dbReference type="eggNOG" id="COG5626">
    <property type="taxonomic scope" value="Bacteria"/>
</dbReference>
<evidence type="ECO:0000313" key="2">
    <source>
        <dbReference type="Proteomes" id="UP000000557"/>
    </source>
</evidence>
<organism evidence="1 2">
    <name type="scientific">Gloeobacter violaceus (strain ATCC 29082 / PCC 7421)</name>
    <dbReference type="NCBI Taxonomy" id="251221"/>
    <lineage>
        <taxon>Bacteria</taxon>
        <taxon>Bacillati</taxon>
        <taxon>Cyanobacteriota</taxon>
        <taxon>Cyanophyceae</taxon>
        <taxon>Gloeobacterales</taxon>
        <taxon>Gloeobacteraceae</taxon>
        <taxon>Gloeobacter</taxon>
    </lineage>
</organism>
<protein>
    <submittedName>
        <fullName evidence="1">Glr2124 protein</fullName>
    </submittedName>
</protein>
<keyword evidence="2" id="KW-1185">Reference proteome</keyword>
<reference evidence="1 2" key="2">
    <citation type="journal article" date="2003" name="DNA Res.">
        <title>Complete genome structure of Gloeobacter violaceus PCC 7421, a cyanobacterium that lacks thylakoids (supplement).</title>
        <authorList>
            <person name="Nakamura Y."/>
            <person name="Kaneko T."/>
            <person name="Sato S."/>
            <person name="Mimuro M."/>
            <person name="Miyashita H."/>
            <person name="Tsuchiya T."/>
            <person name="Sasamoto S."/>
            <person name="Watanabe A."/>
            <person name="Kawashima K."/>
            <person name="Kishida Y."/>
            <person name="Kiyokawa C."/>
            <person name="Kohara M."/>
            <person name="Matsumoto M."/>
            <person name="Matsuno A."/>
            <person name="Nakazaki N."/>
            <person name="Shimpo S."/>
            <person name="Takeuchi C."/>
            <person name="Yamada M."/>
            <person name="Tabata S."/>
        </authorList>
    </citation>
    <scope>NUCLEOTIDE SEQUENCE [LARGE SCALE GENOMIC DNA]</scope>
    <source>
        <strain evidence="2">ATCC 29082 / PCC 7421</strain>
    </source>
</reference>
<evidence type="ECO:0000313" key="1">
    <source>
        <dbReference type="EMBL" id="BAC90065.1"/>
    </source>
</evidence>
<dbReference type="InParanoid" id="Q7NIQ8"/>
<dbReference type="AlphaFoldDB" id="Q7NIQ8"/>
<dbReference type="InterPro" id="IPR018741">
    <property type="entry name" value="DUF2288"/>
</dbReference>
<sequence length="110" mass="12442">MGKHADGGAMSELREQLQQMVDEAQWPDLTIHALNGRVIMVSRALKLVEVGEALVGDDTARFTVWLERGMLYKPTEAEIHERNRTAHRYEALIVRPFVLVHDHGLESAVL</sequence>
<dbReference type="Pfam" id="PF10052">
    <property type="entry name" value="DUF2288"/>
    <property type="match status" value="1"/>
</dbReference>
<dbReference type="EnsemblBacteria" id="BAC90065">
    <property type="protein sequence ID" value="BAC90065"/>
    <property type="gene ID" value="BAC90065"/>
</dbReference>
<dbReference type="KEGG" id="gvi:glr2124"/>
<accession>Q7NIQ8</accession>
<name>Q7NIQ8_GLOVI</name>
<dbReference type="PhylomeDB" id="Q7NIQ8"/>
<dbReference type="HOGENOM" id="CLU_137225_1_0_3"/>
<gene>
    <name evidence="1" type="ordered locus">glr2124</name>
</gene>
<dbReference type="Proteomes" id="UP000000557">
    <property type="component" value="Chromosome"/>
</dbReference>
<dbReference type="STRING" id="251221.gene:10759619"/>
<dbReference type="EMBL" id="BA000045">
    <property type="protein sequence ID" value="BAC90065.1"/>
    <property type="molecule type" value="Genomic_DNA"/>
</dbReference>
<reference evidence="1 2" key="1">
    <citation type="journal article" date="2003" name="DNA Res.">
        <title>Complete genome structure of Gloeobacter violaceus PCC 7421, a cyanobacterium that lacks thylakoids.</title>
        <authorList>
            <person name="Nakamura Y."/>
            <person name="Kaneko T."/>
            <person name="Sato S."/>
            <person name="Mimuro M."/>
            <person name="Miyashita H."/>
            <person name="Tsuchiya T."/>
            <person name="Sasamoto S."/>
            <person name="Watanabe A."/>
            <person name="Kawashima K."/>
            <person name="Kishida Y."/>
            <person name="Kiyokawa C."/>
            <person name="Kohara M."/>
            <person name="Matsumoto M."/>
            <person name="Matsuno A."/>
            <person name="Nakazaki N."/>
            <person name="Shimpo S."/>
            <person name="Takeuchi C."/>
            <person name="Yamada M."/>
            <person name="Tabata S."/>
        </authorList>
    </citation>
    <scope>NUCLEOTIDE SEQUENCE [LARGE SCALE GENOMIC DNA]</scope>
    <source>
        <strain evidence="2">ATCC 29082 / PCC 7421</strain>
    </source>
</reference>
<proteinExistence type="predicted"/>